<dbReference type="KEGG" id="afx:JZ786_21255"/>
<dbReference type="GO" id="GO:0015689">
    <property type="term" value="P:molybdate ion transport"/>
    <property type="evidence" value="ECO:0007669"/>
    <property type="project" value="TreeGrafter"/>
</dbReference>
<dbReference type="PROSITE" id="PS51257">
    <property type="entry name" value="PROKAR_LIPOPROTEIN"/>
    <property type="match status" value="1"/>
</dbReference>
<dbReference type="GO" id="GO:0030973">
    <property type="term" value="F:molybdate ion binding"/>
    <property type="evidence" value="ECO:0007669"/>
    <property type="project" value="TreeGrafter"/>
</dbReference>
<protein>
    <submittedName>
        <fullName evidence="2">Substrate-binding domain-containing protein</fullName>
    </submittedName>
</protein>
<sequence>MNKIFLNEALKYFSIGSVVASLMAITGCGTGNASNSSSNHTSSNSTSVSSAAKKTEIANVAYAGSLQLVNDEFAGPTFTKATGLKYQGRGGGAFGVANLIQSGEITPNVFESMGTAPFEQMGSKKPTWAIGFASSPIVIAYSPNSPYASKLKAIASGKLPLTELFSLMEQPGFHLGRTNPNTDPQGQAFVLMMQLAQKQLHLPAGTASKILGSNTNPKQIFAEEAILSRLQSGQLDASSAYLSEAIQKHLPYISLPASMNMGDPTYQSIYSSVHMDVNGKTVSGSPIEIYITTVPGNPNQIAGEKFVSFLLSKQGLDIYQQNGYTLTKFLTWGNKADIPSSIRTEIQG</sequence>
<dbReference type="AlphaFoldDB" id="A0A9X7Z743"/>
<dbReference type="SUPFAM" id="SSF53850">
    <property type="entry name" value="Periplasmic binding protein-like II"/>
    <property type="match status" value="1"/>
</dbReference>
<dbReference type="Pfam" id="PF13531">
    <property type="entry name" value="SBP_bac_11"/>
    <property type="match status" value="1"/>
</dbReference>
<dbReference type="Gene3D" id="3.40.190.10">
    <property type="entry name" value="Periplasmic binding protein-like II"/>
    <property type="match status" value="2"/>
</dbReference>
<dbReference type="RefSeq" id="WP_206656286.1">
    <property type="nucleotide sequence ID" value="NZ_CP071182.1"/>
</dbReference>
<gene>
    <name evidence="2" type="ORF">JZ786_21255</name>
</gene>
<dbReference type="PANTHER" id="PTHR30632:SF16">
    <property type="entry name" value="MOLYBDATE_TUNGSTATE-BINDING PROTEIN WTPA"/>
    <property type="match status" value="1"/>
</dbReference>
<dbReference type="InterPro" id="IPR050682">
    <property type="entry name" value="ModA/WtpA"/>
</dbReference>
<dbReference type="PANTHER" id="PTHR30632">
    <property type="entry name" value="MOLYBDATE-BINDING PERIPLASMIC PROTEIN"/>
    <property type="match status" value="1"/>
</dbReference>
<evidence type="ECO:0000256" key="1">
    <source>
        <dbReference type="ARBA" id="ARBA00009438"/>
    </source>
</evidence>
<dbReference type="CDD" id="cd13540">
    <property type="entry name" value="PBP2_ModA_WtpA"/>
    <property type="match status" value="1"/>
</dbReference>
<dbReference type="EMBL" id="CP071182">
    <property type="protein sequence ID" value="QSO46925.1"/>
    <property type="molecule type" value="Genomic_DNA"/>
</dbReference>
<name>A0A9X7Z743_9BACL</name>
<dbReference type="Proteomes" id="UP000663505">
    <property type="component" value="Chromosome"/>
</dbReference>
<keyword evidence="3" id="KW-1185">Reference proteome</keyword>
<accession>A0A9X7Z743</accession>
<organism evidence="2 3">
    <name type="scientific">Alicyclobacillus mengziensis</name>
    <dbReference type="NCBI Taxonomy" id="2931921"/>
    <lineage>
        <taxon>Bacteria</taxon>
        <taxon>Bacillati</taxon>
        <taxon>Bacillota</taxon>
        <taxon>Bacilli</taxon>
        <taxon>Bacillales</taxon>
        <taxon>Alicyclobacillaceae</taxon>
        <taxon>Alicyclobacillus</taxon>
    </lineage>
</organism>
<reference evidence="2 3" key="1">
    <citation type="submission" date="2021-02" db="EMBL/GenBank/DDBJ databases">
        <title>Alicyclobacillus curvatus sp. nov. and Alicyclobacillus mengziensis sp. nov., two acidophilic bacteria isolated from acid mine drainage.</title>
        <authorList>
            <person name="Huang Y."/>
        </authorList>
    </citation>
    <scope>NUCLEOTIDE SEQUENCE [LARGE SCALE GENOMIC DNA]</scope>
    <source>
        <strain evidence="2 3">S30H14</strain>
    </source>
</reference>
<evidence type="ECO:0000313" key="3">
    <source>
        <dbReference type="Proteomes" id="UP000663505"/>
    </source>
</evidence>
<proteinExistence type="inferred from homology"/>
<evidence type="ECO:0000313" key="2">
    <source>
        <dbReference type="EMBL" id="QSO46925.1"/>
    </source>
</evidence>
<comment type="similarity">
    <text evidence="1">Belongs to the bacterial solute-binding protein 1 family. WtpA subfamily.</text>
</comment>